<dbReference type="CDD" id="cd17316">
    <property type="entry name" value="MFS_SV2_like"/>
    <property type="match status" value="1"/>
</dbReference>
<dbReference type="PATRIC" id="fig|1423775.4.peg.1069"/>
<feature type="transmembrane region" description="Helical" evidence="6">
    <location>
        <begin position="107"/>
        <end position="129"/>
    </location>
</feature>
<dbReference type="Gene3D" id="1.20.1250.20">
    <property type="entry name" value="MFS general substrate transporter like domains"/>
    <property type="match status" value="1"/>
</dbReference>
<dbReference type="GO" id="GO:0022857">
    <property type="term" value="F:transmembrane transporter activity"/>
    <property type="evidence" value="ECO:0007669"/>
    <property type="project" value="InterPro"/>
</dbReference>
<dbReference type="AlphaFoldDB" id="A0A0R1KLM1"/>
<feature type="transmembrane region" description="Helical" evidence="6">
    <location>
        <begin position="18"/>
        <end position="40"/>
    </location>
</feature>
<feature type="transmembrane region" description="Helical" evidence="6">
    <location>
        <begin position="313"/>
        <end position="332"/>
    </location>
</feature>
<accession>A0A0R1KLM1</accession>
<evidence type="ECO:0000256" key="5">
    <source>
        <dbReference type="ARBA" id="ARBA00023136"/>
    </source>
</evidence>
<dbReference type="InterPro" id="IPR036259">
    <property type="entry name" value="MFS_trans_sf"/>
</dbReference>
<feature type="transmembrane region" description="Helical" evidence="6">
    <location>
        <begin position="402"/>
        <end position="424"/>
    </location>
</feature>
<keyword evidence="3 6" id="KW-0812">Transmembrane</keyword>
<dbReference type="Pfam" id="PF00083">
    <property type="entry name" value="Sugar_tr"/>
    <property type="match status" value="1"/>
</dbReference>
<dbReference type="PROSITE" id="PS50850">
    <property type="entry name" value="MFS"/>
    <property type="match status" value="1"/>
</dbReference>
<dbReference type="EMBL" id="AZDZ01000002">
    <property type="protein sequence ID" value="KRK80906.1"/>
    <property type="molecule type" value="Genomic_DNA"/>
</dbReference>
<dbReference type="PANTHER" id="PTHR23511:SF34">
    <property type="entry name" value="SYNAPTIC VESICLE GLYCOPROTEIN 2"/>
    <property type="match status" value="1"/>
</dbReference>
<organism evidence="8 9">
    <name type="scientific">Companilactobacillus nodensis DSM 19682 = JCM 14932 = NBRC 107160</name>
    <dbReference type="NCBI Taxonomy" id="1423775"/>
    <lineage>
        <taxon>Bacteria</taxon>
        <taxon>Bacillati</taxon>
        <taxon>Bacillota</taxon>
        <taxon>Bacilli</taxon>
        <taxon>Lactobacillales</taxon>
        <taxon>Lactobacillaceae</taxon>
        <taxon>Companilactobacillus</taxon>
    </lineage>
</organism>
<evidence type="ECO:0000256" key="3">
    <source>
        <dbReference type="ARBA" id="ARBA00022692"/>
    </source>
</evidence>
<keyword evidence="5 6" id="KW-0472">Membrane</keyword>
<keyword evidence="9" id="KW-1185">Reference proteome</keyword>
<name>A0A0R1KLM1_9LACO</name>
<dbReference type="PANTHER" id="PTHR23511">
    <property type="entry name" value="SYNAPTIC VESICLE GLYCOPROTEIN 2"/>
    <property type="match status" value="1"/>
</dbReference>
<evidence type="ECO:0000256" key="4">
    <source>
        <dbReference type="ARBA" id="ARBA00022989"/>
    </source>
</evidence>
<dbReference type="InterPro" id="IPR005828">
    <property type="entry name" value="MFS_sugar_transport-like"/>
</dbReference>
<dbReference type="Proteomes" id="UP000051248">
    <property type="component" value="Unassembled WGS sequence"/>
</dbReference>
<comment type="subcellular location">
    <subcellularLocation>
        <location evidence="1">Cell membrane</location>
        <topology evidence="1">Multi-pass membrane protein</topology>
    </subcellularLocation>
</comment>
<evidence type="ECO:0000313" key="9">
    <source>
        <dbReference type="Proteomes" id="UP000051248"/>
    </source>
</evidence>
<dbReference type="eggNOG" id="COG2814">
    <property type="taxonomic scope" value="Bacteria"/>
</dbReference>
<dbReference type="PROSITE" id="PS00216">
    <property type="entry name" value="SUGAR_TRANSPORT_1"/>
    <property type="match status" value="1"/>
</dbReference>
<dbReference type="InterPro" id="IPR005829">
    <property type="entry name" value="Sugar_transporter_CS"/>
</dbReference>
<reference evidence="8 9" key="1">
    <citation type="journal article" date="2015" name="Genome Announc.">
        <title>Expanding the biotechnology potential of lactobacilli through comparative genomics of 213 strains and associated genera.</title>
        <authorList>
            <person name="Sun Z."/>
            <person name="Harris H.M."/>
            <person name="McCann A."/>
            <person name="Guo C."/>
            <person name="Argimon S."/>
            <person name="Zhang W."/>
            <person name="Yang X."/>
            <person name="Jeffery I.B."/>
            <person name="Cooney J.C."/>
            <person name="Kagawa T.F."/>
            <person name="Liu W."/>
            <person name="Song Y."/>
            <person name="Salvetti E."/>
            <person name="Wrobel A."/>
            <person name="Rasinkangas P."/>
            <person name="Parkhill J."/>
            <person name="Rea M.C."/>
            <person name="O'Sullivan O."/>
            <person name="Ritari J."/>
            <person name="Douillard F.P."/>
            <person name="Paul Ross R."/>
            <person name="Yang R."/>
            <person name="Briner A.E."/>
            <person name="Felis G.E."/>
            <person name="de Vos W.M."/>
            <person name="Barrangou R."/>
            <person name="Klaenhammer T.R."/>
            <person name="Caufield P.W."/>
            <person name="Cui Y."/>
            <person name="Zhang H."/>
            <person name="O'Toole P.W."/>
        </authorList>
    </citation>
    <scope>NUCLEOTIDE SEQUENCE [LARGE SCALE GENOMIC DNA]</scope>
    <source>
        <strain evidence="8 9">DSM 19682</strain>
    </source>
</reference>
<comment type="caution">
    <text evidence="8">The sequence shown here is derived from an EMBL/GenBank/DDBJ whole genome shotgun (WGS) entry which is preliminary data.</text>
</comment>
<sequence>MDEKSYKEAALSSVHKRIFLCVVLGQIACGYALGIAGTALTKATGPLNLSSLWVGLLGAGTLIGLFGSLIVGNIADKIGRRPLFVSHMILFSILSLTQFFVSNVIILFILRVGIGISIAIDYTIGNAILSEWFPTKYGSRFQSYMIIFWMSGFVASYLAGTFITGLGDNTWRWIIISSAIPGLIAAISRLVIRIPESPSWLASVGRKEEALHLIHQELGEEYTITDESDKVESDEPVSWSELLQPGVFRNVVVGGIFYACQVFPFFGIGIFLPLLIENMNIGNQAVSGILYNGFQIVGACLGVLIFNYISRKFFIVSTFYVSAAALAVMIIWRSAPASITMVIFSIFAVVLSAAVILENPYPSELFSTRLRGTGLGAVIAISRVGAALGTFLLPIITSNFGVYATLFVCLIFLVVGGVVCQIWAPETSPKFIKAKDAKVKNVKTKNTKAVLTSGFDISDEKI</sequence>
<feature type="transmembrane region" description="Helical" evidence="6">
    <location>
        <begin position="377"/>
        <end position="396"/>
    </location>
</feature>
<feature type="domain" description="Major facilitator superfamily (MFS) profile" evidence="7">
    <location>
        <begin position="18"/>
        <end position="428"/>
    </location>
</feature>
<gene>
    <name evidence="8" type="ORF">FD03_GL001041</name>
</gene>
<dbReference type="GO" id="GO:0005886">
    <property type="term" value="C:plasma membrane"/>
    <property type="evidence" value="ECO:0007669"/>
    <property type="project" value="UniProtKB-SubCell"/>
</dbReference>
<keyword evidence="4 6" id="KW-1133">Transmembrane helix</keyword>
<feature type="transmembrane region" description="Helical" evidence="6">
    <location>
        <begin position="338"/>
        <end position="357"/>
    </location>
</feature>
<protein>
    <submittedName>
        <fullName evidence="8">Major facilitator transporter</fullName>
    </submittedName>
</protein>
<feature type="transmembrane region" description="Helical" evidence="6">
    <location>
        <begin position="171"/>
        <end position="192"/>
    </location>
</feature>
<dbReference type="STRING" id="1423775.FD03_GL001041"/>
<evidence type="ECO:0000256" key="6">
    <source>
        <dbReference type="SAM" id="Phobius"/>
    </source>
</evidence>
<evidence type="ECO:0000256" key="1">
    <source>
        <dbReference type="ARBA" id="ARBA00004651"/>
    </source>
</evidence>
<evidence type="ECO:0000259" key="7">
    <source>
        <dbReference type="PROSITE" id="PS50850"/>
    </source>
</evidence>
<feature type="transmembrane region" description="Helical" evidence="6">
    <location>
        <begin position="251"/>
        <end position="276"/>
    </location>
</feature>
<feature type="transmembrane region" description="Helical" evidence="6">
    <location>
        <begin position="52"/>
        <end position="71"/>
    </location>
</feature>
<dbReference type="InterPro" id="IPR020846">
    <property type="entry name" value="MFS_dom"/>
</dbReference>
<dbReference type="SUPFAM" id="SSF103473">
    <property type="entry name" value="MFS general substrate transporter"/>
    <property type="match status" value="1"/>
</dbReference>
<dbReference type="RefSeq" id="WP_235807796.1">
    <property type="nucleotide sequence ID" value="NZ_AZDZ01000002.1"/>
</dbReference>
<proteinExistence type="predicted"/>
<feature type="transmembrane region" description="Helical" evidence="6">
    <location>
        <begin position="83"/>
        <end position="101"/>
    </location>
</feature>
<evidence type="ECO:0000256" key="2">
    <source>
        <dbReference type="ARBA" id="ARBA00022448"/>
    </source>
</evidence>
<evidence type="ECO:0000313" key="8">
    <source>
        <dbReference type="EMBL" id="KRK80906.1"/>
    </source>
</evidence>
<feature type="transmembrane region" description="Helical" evidence="6">
    <location>
        <begin position="288"/>
        <end position="306"/>
    </location>
</feature>
<keyword evidence="2" id="KW-0813">Transport</keyword>
<feature type="transmembrane region" description="Helical" evidence="6">
    <location>
        <begin position="141"/>
        <end position="159"/>
    </location>
</feature>